<accession>A0A382KT79</accession>
<organism evidence="1">
    <name type="scientific">marine metagenome</name>
    <dbReference type="NCBI Taxonomy" id="408172"/>
    <lineage>
        <taxon>unclassified sequences</taxon>
        <taxon>metagenomes</taxon>
        <taxon>ecological metagenomes</taxon>
    </lineage>
</organism>
<dbReference type="AlphaFoldDB" id="A0A382KT79"/>
<evidence type="ECO:0000313" key="1">
    <source>
        <dbReference type="EMBL" id="SVC26723.1"/>
    </source>
</evidence>
<name>A0A382KT79_9ZZZZ</name>
<reference evidence="1" key="1">
    <citation type="submission" date="2018-05" db="EMBL/GenBank/DDBJ databases">
        <authorList>
            <person name="Lanie J.A."/>
            <person name="Ng W.-L."/>
            <person name="Kazmierczak K.M."/>
            <person name="Andrzejewski T.M."/>
            <person name="Davidsen T.M."/>
            <person name="Wayne K.J."/>
            <person name="Tettelin H."/>
            <person name="Glass J.I."/>
            <person name="Rusch D."/>
            <person name="Podicherti R."/>
            <person name="Tsui H.-C.T."/>
            <person name="Winkler M.E."/>
        </authorList>
    </citation>
    <scope>NUCLEOTIDE SEQUENCE</scope>
</reference>
<sequence>MRTVNIGIIGGGTVGGGVVQAFRRNGALMASR</sequence>
<proteinExistence type="predicted"/>
<feature type="non-terminal residue" evidence="1">
    <location>
        <position position="32"/>
    </location>
</feature>
<dbReference type="EMBL" id="UINC01082185">
    <property type="protein sequence ID" value="SVC26723.1"/>
    <property type="molecule type" value="Genomic_DNA"/>
</dbReference>
<gene>
    <name evidence="1" type="ORF">METZ01_LOCUS279577</name>
</gene>
<protein>
    <submittedName>
        <fullName evidence="1">Uncharacterized protein</fullName>
    </submittedName>
</protein>